<comment type="caution">
    <text evidence="1">The sequence shown here is derived from an EMBL/GenBank/DDBJ whole genome shotgun (WGS) entry which is preliminary data.</text>
</comment>
<dbReference type="InterPro" id="IPR004027">
    <property type="entry name" value="SEC_C_motif"/>
</dbReference>
<sequence>MSKRRKGFPSETQVKRGERVVRGDKELLEKLGRNDPCPCGSGKTFQALLPPQRLLLTG</sequence>
<dbReference type="EMBL" id="JBDPZD010000001">
    <property type="protein sequence ID" value="MEO3690161.1"/>
    <property type="molecule type" value="Genomic_DNA"/>
</dbReference>
<keyword evidence="2" id="KW-1185">Reference proteome</keyword>
<name>A0ABV0FZ93_9BURK</name>
<gene>
    <name evidence="1" type="ORF">ABDJ85_01705</name>
</gene>
<protein>
    <submittedName>
        <fullName evidence="1">SEC-C metal-binding domain-containing protein</fullName>
    </submittedName>
</protein>
<dbReference type="Gene3D" id="3.10.450.50">
    <property type="match status" value="1"/>
</dbReference>
<accession>A0ABV0FZ93</accession>
<evidence type="ECO:0000313" key="1">
    <source>
        <dbReference type="EMBL" id="MEO3690161.1"/>
    </source>
</evidence>
<evidence type="ECO:0000313" key="2">
    <source>
        <dbReference type="Proteomes" id="UP001495147"/>
    </source>
</evidence>
<dbReference type="Pfam" id="PF02810">
    <property type="entry name" value="SEC-C"/>
    <property type="match status" value="1"/>
</dbReference>
<organism evidence="1 2">
    <name type="scientific">Roseateles paludis</name>
    <dbReference type="NCBI Taxonomy" id="3145238"/>
    <lineage>
        <taxon>Bacteria</taxon>
        <taxon>Pseudomonadati</taxon>
        <taxon>Pseudomonadota</taxon>
        <taxon>Betaproteobacteria</taxon>
        <taxon>Burkholderiales</taxon>
        <taxon>Sphaerotilaceae</taxon>
        <taxon>Roseateles</taxon>
    </lineage>
</organism>
<proteinExistence type="predicted"/>
<dbReference type="SUPFAM" id="SSF103642">
    <property type="entry name" value="Sec-C motif"/>
    <property type="match status" value="1"/>
</dbReference>
<dbReference type="Proteomes" id="UP001495147">
    <property type="component" value="Unassembled WGS sequence"/>
</dbReference>
<dbReference type="RefSeq" id="WP_347702994.1">
    <property type="nucleotide sequence ID" value="NZ_JBDPZD010000001.1"/>
</dbReference>
<reference evidence="1 2" key="1">
    <citation type="submission" date="2024-05" db="EMBL/GenBank/DDBJ databases">
        <title>Roseateles sp. DJS-2-20 16S ribosomal RNA gene Genome sequencing and assembly.</title>
        <authorList>
            <person name="Woo H."/>
        </authorList>
    </citation>
    <scope>NUCLEOTIDE SEQUENCE [LARGE SCALE GENOMIC DNA]</scope>
    <source>
        <strain evidence="1 2">DJS-2-20</strain>
    </source>
</reference>